<evidence type="ECO:0000313" key="5">
    <source>
        <dbReference type="Proteomes" id="UP001153954"/>
    </source>
</evidence>
<dbReference type="AlphaFoldDB" id="A0AAU9T9J8"/>
<dbReference type="CDD" id="cd00590">
    <property type="entry name" value="RRM_SF"/>
    <property type="match status" value="1"/>
</dbReference>
<dbReference type="Gene3D" id="3.30.70.330">
    <property type="match status" value="1"/>
</dbReference>
<evidence type="ECO:0000256" key="2">
    <source>
        <dbReference type="PROSITE-ProRule" id="PRU00176"/>
    </source>
</evidence>
<dbReference type="Pfam" id="PF00076">
    <property type="entry name" value="RRM_1"/>
    <property type="match status" value="1"/>
</dbReference>
<dbReference type="SUPFAM" id="SSF54928">
    <property type="entry name" value="RNA-binding domain, RBD"/>
    <property type="match status" value="1"/>
</dbReference>
<evidence type="ECO:0000259" key="3">
    <source>
        <dbReference type="PROSITE" id="PS50102"/>
    </source>
</evidence>
<sequence>MYQRRNYKRSLDSEQQFHDDDLNDQLDHCKLYVKNISKALNQDGLKSLFSKYGNCIKVFLSNDPTKRYALVTYETPR</sequence>
<accession>A0AAU9T9J8</accession>
<evidence type="ECO:0000313" key="4">
    <source>
        <dbReference type="EMBL" id="CAH2083668.1"/>
    </source>
</evidence>
<feature type="domain" description="RRM" evidence="3">
    <location>
        <begin position="29"/>
        <end position="77"/>
    </location>
</feature>
<keyword evidence="1 2" id="KW-0694">RNA-binding</keyword>
<comment type="caution">
    <text evidence="4">The sequence shown here is derived from an EMBL/GenBank/DDBJ whole genome shotgun (WGS) entry which is preliminary data.</text>
</comment>
<name>A0AAU9T9J8_EUPED</name>
<protein>
    <recommendedName>
        <fullName evidence="3">RRM domain-containing protein</fullName>
    </recommendedName>
</protein>
<evidence type="ECO:0000256" key="1">
    <source>
        <dbReference type="ARBA" id="ARBA00022884"/>
    </source>
</evidence>
<proteinExistence type="predicted"/>
<dbReference type="InterPro" id="IPR035979">
    <property type="entry name" value="RBD_domain_sf"/>
</dbReference>
<reference evidence="4" key="1">
    <citation type="submission" date="2022-03" db="EMBL/GenBank/DDBJ databases">
        <authorList>
            <person name="Tunstrom K."/>
        </authorList>
    </citation>
    <scope>NUCLEOTIDE SEQUENCE</scope>
</reference>
<dbReference type="PROSITE" id="PS50102">
    <property type="entry name" value="RRM"/>
    <property type="match status" value="1"/>
</dbReference>
<keyword evidence="5" id="KW-1185">Reference proteome</keyword>
<dbReference type="InterPro" id="IPR012677">
    <property type="entry name" value="Nucleotide-bd_a/b_plait_sf"/>
</dbReference>
<dbReference type="Proteomes" id="UP001153954">
    <property type="component" value="Unassembled WGS sequence"/>
</dbReference>
<dbReference type="InterPro" id="IPR000504">
    <property type="entry name" value="RRM_dom"/>
</dbReference>
<gene>
    <name evidence="4" type="ORF">EEDITHA_LOCUS315</name>
</gene>
<organism evidence="4 5">
    <name type="scientific">Euphydryas editha</name>
    <name type="common">Edith's checkerspot</name>
    <dbReference type="NCBI Taxonomy" id="104508"/>
    <lineage>
        <taxon>Eukaryota</taxon>
        <taxon>Metazoa</taxon>
        <taxon>Ecdysozoa</taxon>
        <taxon>Arthropoda</taxon>
        <taxon>Hexapoda</taxon>
        <taxon>Insecta</taxon>
        <taxon>Pterygota</taxon>
        <taxon>Neoptera</taxon>
        <taxon>Endopterygota</taxon>
        <taxon>Lepidoptera</taxon>
        <taxon>Glossata</taxon>
        <taxon>Ditrysia</taxon>
        <taxon>Papilionoidea</taxon>
        <taxon>Nymphalidae</taxon>
        <taxon>Nymphalinae</taxon>
        <taxon>Euphydryas</taxon>
    </lineage>
</organism>
<dbReference type="EMBL" id="CAKOGL010000001">
    <property type="protein sequence ID" value="CAH2083668.1"/>
    <property type="molecule type" value="Genomic_DNA"/>
</dbReference>
<dbReference type="GO" id="GO:0003723">
    <property type="term" value="F:RNA binding"/>
    <property type="evidence" value="ECO:0007669"/>
    <property type="project" value="UniProtKB-UniRule"/>
</dbReference>